<proteinExistence type="predicted"/>
<feature type="transmembrane region" description="Helical" evidence="1">
    <location>
        <begin position="64"/>
        <end position="85"/>
    </location>
</feature>
<protein>
    <submittedName>
        <fullName evidence="2">Uncharacterized protein</fullName>
    </submittedName>
</protein>
<dbReference type="EMBL" id="LT934122">
    <property type="protein sequence ID" value="VAI61645.1"/>
    <property type="molecule type" value="Genomic_DNA"/>
</dbReference>
<feature type="transmembrane region" description="Helical" evidence="1">
    <location>
        <begin position="250"/>
        <end position="271"/>
    </location>
</feature>
<sequence length="328" mass="34800">MAALGALGLAGICRETLRVIRSRPPGFTFVAGTAIALSLILLAHVAFVGALFSDAVASSADAGLLRLAAIWASFFLLEAACLLAIVVQLLGSAAFCVFSIAPSYGFTDDRDARSLARCLRAVPEFLLSIFRGDSRSIARHIRAVPKVAWRLVATSYDAFLVLLGYITLWAPPPPGPPIGIPALSPLLRLRRVKRGLQLPRTLQLLGDAAFLIWAAHIGTIWRVACVMSVLEDAGGVGAMQRSGRLLAGKFWAAAAIFSTLDGCALAVQLAFKALVVDDTMGLSVWLRVAAGVAMAAALWAAVMVGLVAQVVVYFVCKNDHRQRPRASP</sequence>
<feature type="transmembrane region" description="Helical" evidence="1">
    <location>
        <begin position="28"/>
        <end position="52"/>
    </location>
</feature>
<keyword evidence="3" id="KW-1185">Reference proteome</keyword>
<reference evidence="2 3" key="1">
    <citation type="submission" date="2017-09" db="EMBL/GenBank/DDBJ databases">
        <authorList>
            <consortium name="International Durum Wheat Genome Sequencing Consortium (IDWGSC)"/>
            <person name="Milanesi L."/>
        </authorList>
    </citation>
    <scope>NUCLEOTIDE SEQUENCE [LARGE SCALE GENOMIC DNA]</scope>
    <source>
        <strain evidence="3">cv. Svevo</strain>
    </source>
</reference>
<feature type="transmembrane region" description="Helical" evidence="1">
    <location>
        <begin position="208"/>
        <end position="230"/>
    </location>
</feature>
<evidence type="ECO:0000313" key="3">
    <source>
        <dbReference type="Proteomes" id="UP000324705"/>
    </source>
</evidence>
<feature type="transmembrane region" description="Helical" evidence="1">
    <location>
        <begin position="291"/>
        <end position="315"/>
    </location>
</feature>
<gene>
    <name evidence="2" type="ORF">TRITD_6Bv1G197660</name>
</gene>
<name>A0A9R0YW91_TRITD</name>
<keyword evidence="1" id="KW-0472">Membrane</keyword>
<dbReference type="AlphaFoldDB" id="A0A9R0YW91"/>
<dbReference type="Gramene" id="TRITD6Bv1G197660.1">
    <property type="protein sequence ID" value="TRITD6Bv1G197660.1"/>
    <property type="gene ID" value="TRITD6Bv1G197660"/>
</dbReference>
<dbReference type="PANTHER" id="PTHR33133">
    <property type="entry name" value="OS08G0107100 PROTEIN-RELATED"/>
    <property type="match status" value="1"/>
</dbReference>
<dbReference type="Proteomes" id="UP000324705">
    <property type="component" value="Chromosome 6B"/>
</dbReference>
<organism evidence="2 3">
    <name type="scientific">Triticum turgidum subsp. durum</name>
    <name type="common">Durum wheat</name>
    <name type="synonym">Triticum durum</name>
    <dbReference type="NCBI Taxonomy" id="4567"/>
    <lineage>
        <taxon>Eukaryota</taxon>
        <taxon>Viridiplantae</taxon>
        <taxon>Streptophyta</taxon>
        <taxon>Embryophyta</taxon>
        <taxon>Tracheophyta</taxon>
        <taxon>Spermatophyta</taxon>
        <taxon>Magnoliopsida</taxon>
        <taxon>Liliopsida</taxon>
        <taxon>Poales</taxon>
        <taxon>Poaceae</taxon>
        <taxon>BOP clade</taxon>
        <taxon>Pooideae</taxon>
        <taxon>Triticodae</taxon>
        <taxon>Triticeae</taxon>
        <taxon>Triticinae</taxon>
        <taxon>Triticum</taxon>
    </lineage>
</organism>
<keyword evidence="1" id="KW-0812">Transmembrane</keyword>
<evidence type="ECO:0000313" key="2">
    <source>
        <dbReference type="EMBL" id="VAI61645.1"/>
    </source>
</evidence>
<feature type="transmembrane region" description="Helical" evidence="1">
    <location>
        <begin position="147"/>
        <end position="168"/>
    </location>
</feature>
<accession>A0A9R0YW91</accession>
<keyword evidence="1" id="KW-1133">Transmembrane helix</keyword>
<evidence type="ECO:0000256" key="1">
    <source>
        <dbReference type="SAM" id="Phobius"/>
    </source>
</evidence>
<dbReference type="PANTHER" id="PTHR33133:SF15">
    <property type="entry name" value="DUF4220 DOMAIN-CONTAINING PROTEIN"/>
    <property type="match status" value="1"/>
</dbReference>